<dbReference type="Pfam" id="PF01575">
    <property type="entry name" value="MaoC_dehydratas"/>
    <property type="match status" value="1"/>
</dbReference>
<comment type="caution">
    <text evidence="4">The sequence shown here is derived from an EMBL/GenBank/DDBJ whole genome shotgun (WGS) entry which is preliminary data.</text>
</comment>
<evidence type="ECO:0000313" key="5">
    <source>
        <dbReference type="Proteomes" id="UP000321424"/>
    </source>
</evidence>
<dbReference type="InterPro" id="IPR002539">
    <property type="entry name" value="MaoC-like_dom"/>
</dbReference>
<dbReference type="Proteomes" id="UP000321424">
    <property type="component" value="Unassembled WGS sequence"/>
</dbReference>
<evidence type="ECO:0000313" key="4">
    <source>
        <dbReference type="EMBL" id="GEM43776.1"/>
    </source>
</evidence>
<feature type="domain" description="MaoC-like" evidence="2">
    <location>
        <begin position="238"/>
        <end position="311"/>
    </location>
</feature>
<sequence length="357" mass="37932">MGREQTTALETDDVQQAVTLAGQRFRVRDHYEVGREKIREFARAVQNHHGAHQQEADARKLGHDGVIAPPTFASVIGSSGTRSLLESVLTEYDLSQILQTDQVFQAYRPILAGDQLTSEILIESIRQFGDNDFVVVRSALVNQHGELALIGSTTIVARRGAEVDPGLTDVVDNIMMHGQVVEFPTAGSGSDDSSALIPLGLGELPAPPADRELAPVHTLPDFDQLSVGDQLPAGSFRLARGDLANYAGVSGDANPIHFSDHAAQLVGLPTVVAHGMLTMGLAGGYLTSWLGDPTAIAKFSVRFSGFVPVGPNSASTVDFAGRIKSLDPHTRTATIVLGGTSAGRKLFGRAIAEVRLT</sequence>
<comment type="similarity">
    <text evidence="1">Belongs to the enoyl-CoA hydratase/isomerase family.</text>
</comment>
<dbReference type="PANTHER" id="PTHR43841">
    <property type="entry name" value="3-HYDROXYACYL-THIOESTER DEHYDRATASE HTDX-RELATED"/>
    <property type="match status" value="1"/>
</dbReference>
<dbReference type="CDD" id="cd03441">
    <property type="entry name" value="R_hydratase_like"/>
    <property type="match status" value="1"/>
</dbReference>
<dbReference type="SUPFAM" id="SSF54637">
    <property type="entry name" value="Thioesterase/thiol ester dehydrase-isomerase"/>
    <property type="match status" value="2"/>
</dbReference>
<evidence type="ECO:0000259" key="3">
    <source>
        <dbReference type="Pfam" id="PF13452"/>
    </source>
</evidence>
<dbReference type="InterPro" id="IPR029069">
    <property type="entry name" value="HotDog_dom_sf"/>
</dbReference>
<reference evidence="4 5" key="1">
    <citation type="submission" date="2019-07" db="EMBL/GenBank/DDBJ databases">
        <title>Whole genome shotgun sequence of Nocardia ninae NBRC 108245.</title>
        <authorList>
            <person name="Hosoyama A."/>
            <person name="Uohara A."/>
            <person name="Ohji S."/>
            <person name="Ichikawa N."/>
        </authorList>
    </citation>
    <scope>NUCLEOTIDE SEQUENCE [LARGE SCALE GENOMIC DNA]</scope>
    <source>
        <strain evidence="4 5">NBRC 108245</strain>
    </source>
</reference>
<dbReference type="AlphaFoldDB" id="A0A511MUM1"/>
<dbReference type="RefSeq" id="WP_147142980.1">
    <property type="nucleotide sequence ID" value="NZ_BJXA01000114.1"/>
</dbReference>
<dbReference type="PANTHER" id="PTHR43841:SF3">
    <property type="entry name" value="(3R)-HYDROXYACYL-ACP DEHYDRATASE SUBUNIT HADB"/>
    <property type="match status" value="1"/>
</dbReference>
<organism evidence="4 5">
    <name type="scientific">Nocardia ninae NBRC 108245</name>
    <dbReference type="NCBI Taxonomy" id="1210091"/>
    <lineage>
        <taxon>Bacteria</taxon>
        <taxon>Bacillati</taxon>
        <taxon>Actinomycetota</taxon>
        <taxon>Actinomycetes</taxon>
        <taxon>Mycobacteriales</taxon>
        <taxon>Nocardiaceae</taxon>
        <taxon>Nocardia</taxon>
    </lineage>
</organism>
<name>A0A511MUM1_9NOCA</name>
<gene>
    <name evidence="4" type="ORF">NN4_82950</name>
</gene>
<feature type="domain" description="FAS1-like dehydratase" evidence="3">
    <location>
        <begin position="21"/>
        <end position="147"/>
    </location>
</feature>
<evidence type="ECO:0000259" key="2">
    <source>
        <dbReference type="Pfam" id="PF01575"/>
    </source>
</evidence>
<dbReference type="Gene3D" id="3.10.129.10">
    <property type="entry name" value="Hotdog Thioesterase"/>
    <property type="match status" value="2"/>
</dbReference>
<keyword evidence="5" id="KW-1185">Reference proteome</keyword>
<protein>
    <submittedName>
        <fullName evidence="4">(R)-hydratase</fullName>
    </submittedName>
</protein>
<dbReference type="Pfam" id="PF13452">
    <property type="entry name" value="FAS1_DH_region"/>
    <property type="match status" value="1"/>
</dbReference>
<dbReference type="CDD" id="cd03453">
    <property type="entry name" value="SAV4209_like"/>
    <property type="match status" value="1"/>
</dbReference>
<dbReference type="EMBL" id="BJXA01000114">
    <property type="protein sequence ID" value="GEM43776.1"/>
    <property type="molecule type" value="Genomic_DNA"/>
</dbReference>
<proteinExistence type="inferred from homology"/>
<dbReference type="InterPro" id="IPR039569">
    <property type="entry name" value="FAS1-like_DH_region"/>
</dbReference>
<accession>A0A511MUM1</accession>
<dbReference type="NCBIfam" id="NF040620">
    <property type="entry name" value="fused_HadA_HadB"/>
    <property type="match status" value="1"/>
</dbReference>
<evidence type="ECO:0000256" key="1">
    <source>
        <dbReference type="ARBA" id="ARBA00005254"/>
    </source>
</evidence>
<dbReference type="OrthoDB" id="5415111at2"/>